<reference evidence="7 8" key="1">
    <citation type="submission" date="2018-08" db="EMBL/GenBank/DDBJ databases">
        <title>A genome reference for cultivated species of the human gut microbiota.</title>
        <authorList>
            <person name="Zou Y."/>
            <person name="Xue W."/>
            <person name="Luo G."/>
        </authorList>
    </citation>
    <scope>NUCLEOTIDE SEQUENCE [LARGE SCALE GENOMIC DNA]</scope>
    <source>
        <strain evidence="7 8">AF24-29</strain>
    </source>
</reference>
<organism evidence="7 8">
    <name type="scientific">Holdemania filiformis</name>
    <dbReference type="NCBI Taxonomy" id="61171"/>
    <lineage>
        <taxon>Bacteria</taxon>
        <taxon>Bacillati</taxon>
        <taxon>Bacillota</taxon>
        <taxon>Erysipelotrichia</taxon>
        <taxon>Erysipelotrichales</taxon>
        <taxon>Erysipelotrichaceae</taxon>
        <taxon>Holdemania</taxon>
    </lineage>
</organism>
<dbReference type="Proteomes" id="UP000284178">
    <property type="component" value="Unassembled WGS sequence"/>
</dbReference>
<evidence type="ECO:0000313" key="8">
    <source>
        <dbReference type="Proteomes" id="UP000284178"/>
    </source>
</evidence>
<keyword evidence="3 6" id="KW-0326">Glycosidase</keyword>
<dbReference type="Pfam" id="PF00232">
    <property type="entry name" value="Glyco_hydro_1"/>
    <property type="match status" value="1"/>
</dbReference>
<evidence type="ECO:0000256" key="6">
    <source>
        <dbReference type="RuleBase" id="RU004468"/>
    </source>
</evidence>
<proteinExistence type="inferred from homology"/>
<dbReference type="PANTHER" id="PTHR10353:SF122">
    <property type="entry name" value="6-PHOSPHO-BETA-GLUCOSIDASE ASCB-RELATED"/>
    <property type="match status" value="1"/>
</dbReference>
<evidence type="ECO:0000256" key="4">
    <source>
        <dbReference type="PROSITE-ProRule" id="PRU10055"/>
    </source>
</evidence>
<dbReference type="AlphaFoldDB" id="A0A412G564"/>
<dbReference type="SUPFAM" id="SSF51445">
    <property type="entry name" value="(Trans)glycosidases"/>
    <property type="match status" value="1"/>
</dbReference>
<dbReference type="InterPro" id="IPR018120">
    <property type="entry name" value="Glyco_hydro_1_AS"/>
</dbReference>
<dbReference type="NCBIfam" id="NF007356">
    <property type="entry name" value="PRK09852.1"/>
    <property type="match status" value="1"/>
</dbReference>
<evidence type="ECO:0000256" key="3">
    <source>
        <dbReference type="ARBA" id="ARBA00023295"/>
    </source>
</evidence>
<sequence length="472" mass="54460">MPLRKDFLWGGALAANQCEGAWNEGGRGLSNADVLPYGPDRIAVIKGDRAMLKPDAEHDYPAQTAIDFYHHYKEDIAMFAELGFKTLRLSISWARIYPHGDDEQPNEEGLRFYEDVFKECLRYGIEPLVTITHYDIPMHLVTAYGGWRNRKCVEFYKKLVTTLFQRYRGLVKYWLTFNEINIMTSACFMAAGLIFEEKEDRYASIYNAVHHVLVASAWAVKLGHELMPDAKIGCMLNAGIYYPKTCNPKDVLAAQQENRKHYMFSDVQVRGAYPEYVLKEFERQGYELPWQEEDEAILKNTVDFVSFSYYSTRVVEANAKGKYDSNLLKSADNPYLEREPWGRFMDPTGLRITMNEIYDRYQLPLFIVENGLGAVDEPDENGTVEDDYRIRYLRSHIEEMKKAVELDGVPLLGYTCWGPIDLVSVATGEMRKRYGFIYVDKNDQGEGTLKRTKKKSFAWYQKVIASNGENLD</sequence>
<dbReference type="NCBIfam" id="NF007158">
    <property type="entry name" value="PRK09593.1"/>
    <property type="match status" value="1"/>
</dbReference>
<dbReference type="EMBL" id="QRUP01000003">
    <property type="protein sequence ID" value="RGR75943.1"/>
    <property type="molecule type" value="Genomic_DNA"/>
</dbReference>
<dbReference type="FunFam" id="3.20.20.80:FF:000004">
    <property type="entry name" value="Beta-glucosidase 6-phospho-beta-glucosidase"/>
    <property type="match status" value="1"/>
</dbReference>
<evidence type="ECO:0000256" key="1">
    <source>
        <dbReference type="ARBA" id="ARBA00010838"/>
    </source>
</evidence>
<dbReference type="InterPro" id="IPR017853">
    <property type="entry name" value="GH"/>
</dbReference>
<dbReference type="RefSeq" id="WP_117894077.1">
    <property type="nucleotide sequence ID" value="NZ_CABJCV010000003.1"/>
</dbReference>
<dbReference type="PROSITE" id="PS00572">
    <property type="entry name" value="GLYCOSYL_HYDROL_F1_1"/>
    <property type="match status" value="1"/>
</dbReference>
<dbReference type="PRINTS" id="PR00131">
    <property type="entry name" value="GLHYDRLASE1"/>
</dbReference>
<dbReference type="GO" id="GO:0008706">
    <property type="term" value="F:6-phospho-beta-glucosidase activity"/>
    <property type="evidence" value="ECO:0007669"/>
    <property type="project" value="UniProtKB-EC"/>
</dbReference>
<dbReference type="PROSITE" id="PS00653">
    <property type="entry name" value="GLYCOSYL_HYDROL_F1_2"/>
    <property type="match status" value="1"/>
</dbReference>
<name>A0A412G564_9FIRM</name>
<gene>
    <name evidence="7" type="ORF">DWY25_04175</name>
</gene>
<comment type="caution">
    <text evidence="7">The sequence shown here is derived from an EMBL/GenBank/DDBJ whole genome shotgun (WGS) entry which is preliminary data.</text>
</comment>
<protein>
    <submittedName>
        <fullName evidence="7">6-phospho-beta-glucosidase</fullName>
        <ecNumber evidence="7">3.2.1.86</ecNumber>
    </submittedName>
</protein>
<dbReference type="GeneID" id="83014603"/>
<keyword evidence="2 6" id="KW-0378">Hydrolase</keyword>
<keyword evidence="8" id="KW-1185">Reference proteome</keyword>
<accession>A0A412G564</accession>
<dbReference type="Gene3D" id="3.20.20.80">
    <property type="entry name" value="Glycosidases"/>
    <property type="match status" value="1"/>
</dbReference>
<dbReference type="PANTHER" id="PTHR10353">
    <property type="entry name" value="GLYCOSYL HYDROLASE"/>
    <property type="match status" value="1"/>
</dbReference>
<comment type="similarity">
    <text evidence="1 5">Belongs to the glycosyl hydrolase 1 family.</text>
</comment>
<evidence type="ECO:0000313" key="7">
    <source>
        <dbReference type="EMBL" id="RGR75943.1"/>
    </source>
</evidence>
<dbReference type="EC" id="3.2.1.86" evidence="7"/>
<feature type="active site" description="Nucleophile" evidence="4">
    <location>
        <position position="369"/>
    </location>
</feature>
<evidence type="ECO:0000256" key="5">
    <source>
        <dbReference type="RuleBase" id="RU003690"/>
    </source>
</evidence>
<dbReference type="GO" id="GO:0005829">
    <property type="term" value="C:cytosol"/>
    <property type="evidence" value="ECO:0007669"/>
    <property type="project" value="TreeGrafter"/>
</dbReference>
<dbReference type="GO" id="GO:0016052">
    <property type="term" value="P:carbohydrate catabolic process"/>
    <property type="evidence" value="ECO:0007669"/>
    <property type="project" value="TreeGrafter"/>
</dbReference>
<evidence type="ECO:0000256" key="2">
    <source>
        <dbReference type="ARBA" id="ARBA00022801"/>
    </source>
</evidence>
<dbReference type="InterPro" id="IPR033132">
    <property type="entry name" value="GH_1_N_CS"/>
</dbReference>
<dbReference type="InterPro" id="IPR001360">
    <property type="entry name" value="Glyco_hydro_1"/>
</dbReference>